<name>A0A2P5DMQ4_PARAD</name>
<reference evidence="3" key="1">
    <citation type="submission" date="2016-06" db="EMBL/GenBank/DDBJ databases">
        <title>Parallel loss of symbiosis genes in relatives of nitrogen-fixing non-legume Parasponia.</title>
        <authorList>
            <person name="Van Velzen R."/>
            <person name="Holmer R."/>
            <person name="Bu F."/>
            <person name="Rutten L."/>
            <person name="Van Zeijl A."/>
            <person name="Liu W."/>
            <person name="Santuari L."/>
            <person name="Cao Q."/>
            <person name="Sharma T."/>
            <person name="Shen D."/>
            <person name="Roswanjaya Y."/>
            <person name="Wardhani T."/>
            <person name="Kalhor M.S."/>
            <person name="Jansen J."/>
            <person name="Van den Hoogen J."/>
            <person name="Gungor B."/>
            <person name="Hartog M."/>
            <person name="Hontelez J."/>
            <person name="Verver J."/>
            <person name="Yang W.-C."/>
            <person name="Schijlen E."/>
            <person name="Repin R."/>
            <person name="Schilthuizen M."/>
            <person name="Schranz E."/>
            <person name="Heidstra R."/>
            <person name="Miyata K."/>
            <person name="Fedorova E."/>
            <person name="Kohlen W."/>
            <person name="Bisseling T."/>
            <person name="Smit S."/>
            <person name="Geurts R."/>
        </authorList>
    </citation>
    <scope>NUCLEOTIDE SEQUENCE [LARGE SCALE GENOMIC DNA]</scope>
    <source>
        <strain evidence="3">cv. WU1-14</strain>
    </source>
</reference>
<evidence type="ECO:0000256" key="1">
    <source>
        <dbReference type="SAM" id="MobiDB-lite"/>
    </source>
</evidence>
<proteinExistence type="predicted"/>
<organism evidence="2 3">
    <name type="scientific">Parasponia andersonii</name>
    <name type="common">Sponia andersonii</name>
    <dbReference type="NCBI Taxonomy" id="3476"/>
    <lineage>
        <taxon>Eukaryota</taxon>
        <taxon>Viridiplantae</taxon>
        <taxon>Streptophyta</taxon>
        <taxon>Embryophyta</taxon>
        <taxon>Tracheophyta</taxon>
        <taxon>Spermatophyta</taxon>
        <taxon>Magnoliopsida</taxon>
        <taxon>eudicotyledons</taxon>
        <taxon>Gunneridae</taxon>
        <taxon>Pentapetalae</taxon>
        <taxon>rosids</taxon>
        <taxon>fabids</taxon>
        <taxon>Rosales</taxon>
        <taxon>Cannabaceae</taxon>
        <taxon>Parasponia</taxon>
    </lineage>
</organism>
<sequence length="170" mass="19084">MSPRMLTHICTEMVIGSRLQAPPSTLGSMAKSKTPERTPPSMSKGKEKVDTSKKRKVTFEDIPTNSPPPQPQTVSHPDPSKNTATSSEPNQVDKDEELFTLLNQLPEKAGMSVAFIDRFTSEDGWERMKRRSTKFAFGSTMRMLVNVSIFYFLFSTHFSGIDVLYFQTVA</sequence>
<protein>
    <submittedName>
        <fullName evidence="2">Uncharacterized protein</fullName>
    </submittedName>
</protein>
<feature type="compositionally biased region" description="Polar residues" evidence="1">
    <location>
        <begin position="72"/>
        <end position="90"/>
    </location>
</feature>
<evidence type="ECO:0000313" key="2">
    <source>
        <dbReference type="EMBL" id="PON74554.1"/>
    </source>
</evidence>
<comment type="caution">
    <text evidence="2">The sequence shown here is derived from an EMBL/GenBank/DDBJ whole genome shotgun (WGS) entry which is preliminary data.</text>
</comment>
<keyword evidence="3" id="KW-1185">Reference proteome</keyword>
<dbReference type="AlphaFoldDB" id="A0A2P5DMQ4"/>
<dbReference type="Proteomes" id="UP000237105">
    <property type="component" value="Unassembled WGS sequence"/>
</dbReference>
<dbReference type="EMBL" id="JXTB01000028">
    <property type="protein sequence ID" value="PON74554.1"/>
    <property type="molecule type" value="Genomic_DNA"/>
</dbReference>
<accession>A0A2P5DMQ4</accession>
<feature type="non-terminal residue" evidence="2">
    <location>
        <position position="170"/>
    </location>
</feature>
<feature type="region of interest" description="Disordered" evidence="1">
    <location>
        <begin position="17"/>
        <end position="96"/>
    </location>
</feature>
<gene>
    <name evidence="2" type="ORF">PanWU01x14_049610</name>
</gene>
<evidence type="ECO:0000313" key="3">
    <source>
        <dbReference type="Proteomes" id="UP000237105"/>
    </source>
</evidence>